<name>A0A2T6AM21_9FLAO</name>
<comment type="subcellular location">
    <subcellularLocation>
        <location evidence="1">Membrane</location>
    </subcellularLocation>
</comment>
<dbReference type="OrthoDB" id="9771071at2"/>
<reference evidence="5 6" key="1">
    <citation type="submission" date="2018-04" db="EMBL/GenBank/DDBJ databases">
        <title>Genomic Encyclopedia of Archaeal and Bacterial Type Strains, Phase II (KMG-II): from individual species to whole genera.</title>
        <authorList>
            <person name="Goeker M."/>
        </authorList>
    </citation>
    <scope>NUCLEOTIDE SEQUENCE [LARGE SCALE GENOMIC DNA]</scope>
    <source>
        <strain evidence="5 6">DSM 23082</strain>
    </source>
</reference>
<evidence type="ECO:0000256" key="2">
    <source>
        <dbReference type="ARBA" id="ARBA00023136"/>
    </source>
</evidence>
<feature type="chain" id="PRO_5015418998" evidence="3">
    <location>
        <begin position="22"/>
        <end position="359"/>
    </location>
</feature>
<evidence type="ECO:0000259" key="4">
    <source>
        <dbReference type="Pfam" id="PF01103"/>
    </source>
</evidence>
<evidence type="ECO:0000256" key="3">
    <source>
        <dbReference type="SAM" id="SignalP"/>
    </source>
</evidence>
<keyword evidence="2" id="KW-0472">Membrane</keyword>
<feature type="domain" description="Bacterial surface antigen (D15)" evidence="4">
    <location>
        <begin position="186"/>
        <end position="305"/>
    </location>
</feature>
<dbReference type="Proteomes" id="UP000244174">
    <property type="component" value="Unassembled WGS sequence"/>
</dbReference>
<dbReference type="Gene3D" id="2.40.160.50">
    <property type="entry name" value="membrane protein fhac: a member of the omp85/tpsb transporter family"/>
    <property type="match status" value="1"/>
</dbReference>
<keyword evidence="3" id="KW-0732">Signal</keyword>
<gene>
    <name evidence="5" type="ORF">C8P64_0854</name>
</gene>
<evidence type="ECO:0000313" key="6">
    <source>
        <dbReference type="Proteomes" id="UP000244174"/>
    </source>
</evidence>
<proteinExistence type="predicted"/>
<dbReference type="Pfam" id="PF01103">
    <property type="entry name" value="Omp85"/>
    <property type="match status" value="1"/>
</dbReference>
<dbReference type="AlphaFoldDB" id="A0A2T6AM21"/>
<dbReference type="EMBL" id="QBKQ01000001">
    <property type="protein sequence ID" value="PTX44871.1"/>
    <property type="molecule type" value="Genomic_DNA"/>
</dbReference>
<sequence length="359" mass="40230">MKQFYLFLILFSFSAPLFSQAEEESEEKQKKIKIAGVPYVNYSRTVGFSYGLLGAAFYKLNANDTISPSSSTTVAGIYSTSESYIGIGIQQFYFAEDRWRAKLSGGVGNGNLQVYQNFYAGGTFIDYSTKIRFLLGEVARRVAPDLYVGLSGGIANARTEFDLDLPFTERRPTIDIPINYVGTFIQSDSRNNVNYPNIGHNITASFKTAGEWLGNESGFNQLELTYDLYKPLKSGRDIFLARYYSISSFGDVPFVGQNTVGGDNIRGYSEGKYRDDQLYSMQAEYRHNFMPKFGMVFFGGFATVVPEISEIFEHDFLPGIGTGVRYLLLPKEKINIGVDVAVGRDDWSLSFRISDAFSR</sequence>
<accession>A0A2T6AM21</accession>
<dbReference type="RefSeq" id="WP_108170784.1">
    <property type="nucleotide sequence ID" value="NZ_QBKQ01000001.1"/>
</dbReference>
<dbReference type="InterPro" id="IPR000184">
    <property type="entry name" value="Bac_surfAg_D15"/>
</dbReference>
<feature type="signal peptide" evidence="3">
    <location>
        <begin position="1"/>
        <end position="21"/>
    </location>
</feature>
<dbReference type="GO" id="GO:0019867">
    <property type="term" value="C:outer membrane"/>
    <property type="evidence" value="ECO:0007669"/>
    <property type="project" value="InterPro"/>
</dbReference>
<evidence type="ECO:0000256" key="1">
    <source>
        <dbReference type="ARBA" id="ARBA00004370"/>
    </source>
</evidence>
<organism evidence="5 6">
    <name type="scientific">Christiangramia gaetbulicola</name>
    <dbReference type="NCBI Taxonomy" id="703340"/>
    <lineage>
        <taxon>Bacteria</taxon>
        <taxon>Pseudomonadati</taxon>
        <taxon>Bacteroidota</taxon>
        <taxon>Flavobacteriia</taxon>
        <taxon>Flavobacteriales</taxon>
        <taxon>Flavobacteriaceae</taxon>
        <taxon>Christiangramia</taxon>
    </lineage>
</organism>
<comment type="caution">
    <text evidence="5">The sequence shown here is derived from an EMBL/GenBank/DDBJ whole genome shotgun (WGS) entry which is preliminary data.</text>
</comment>
<protein>
    <submittedName>
        <fullName evidence="5">Surface antigen-like protein</fullName>
    </submittedName>
</protein>
<evidence type="ECO:0000313" key="5">
    <source>
        <dbReference type="EMBL" id="PTX44871.1"/>
    </source>
</evidence>
<keyword evidence="6" id="KW-1185">Reference proteome</keyword>